<comment type="caution">
    <text evidence="3">The sequence shown here is derived from an EMBL/GenBank/DDBJ whole genome shotgun (WGS) entry which is preliminary data.</text>
</comment>
<name>A0A0A6P7D2_9GAMM</name>
<keyword evidence="1" id="KW-1133">Transmembrane helix</keyword>
<feature type="transmembrane region" description="Helical" evidence="1">
    <location>
        <begin position="77"/>
        <end position="100"/>
    </location>
</feature>
<evidence type="ECO:0000259" key="2">
    <source>
        <dbReference type="PROSITE" id="PS51201"/>
    </source>
</evidence>
<organism evidence="3 4">
    <name type="scientific">Candidatus Thiomargarita nelsonii</name>
    <dbReference type="NCBI Taxonomy" id="1003181"/>
    <lineage>
        <taxon>Bacteria</taxon>
        <taxon>Pseudomonadati</taxon>
        <taxon>Pseudomonadota</taxon>
        <taxon>Gammaproteobacteria</taxon>
        <taxon>Thiotrichales</taxon>
        <taxon>Thiotrichaceae</taxon>
        <taxon>Thiomargarita</taxon>
    </lineage>
</organism>
<dbReference type="PROSITE" id="PS51201">
    <property type="entry name" value="RCK_N"/>
    <property type="match status" value="1"/>
</dbReference>
<accession>A0A0A6P7D2</accession>
<proteinExistence type="predicted"/>
<reference evidence="3 4" key="1">
    <citation type="journal article" date="2016" name="Front. Microbiol.">
        <title>Single-Cell (Meta-)Genomics of a Dimorphic Candidatus Thiomargarita nelsonii Reveals Genomic Plasticity.</title>
        <authorList>
            <person name="Flood B.E."/>
            <person name="Fliss P."/>
            <person name="Jones D.S."/>
            <person name="Dick G.J."/>
            <person name="Jain S."/>
            <person name="Kaster A.K."/>
            <person name="Winkel M."/>
            <person name="Mussmann M."/>
            <person name="Bailey J."/>
        </authorList>
    </citation>
    <scope>NUCLEOTIDE SEQUENCE [LARGE SCALE GENOMIC DNA]</scope>
    <source>
        <strain evidence="3">Hydrate Ridge</strain>
    </source>
</reference>
<dbReference type="Pfam" id="PF02254">
    <property type="entry name" value="TrkA_N"/>
    <property type="match status" value="2"/>
</dbReference>
<dbReference type="InterPro" id="IPR036291">
    <property type="entry name" value="NAD(P)-bd_dom_sf"/>
</dbReference>
<keyword evidence="1" id="KW-0472">Membrane</keyword>
<dbReference type="Gene3D" id="1.10.287.70">
    <property type="match status" value="1"/>
</dbReference>
<keyword evidence="1" id="KW-0812">Transmembrane</keyword>
<sequence length="572" mass="64673">MNAIICLIMRRMRIPLLVLLMVYTIAIVGMTFMPGVDSQGNPWRMNFFEAHYFVSYMGTTIGFGELPYPFSNTQRMWVILSMYMTVVAWIYAIGVLLALVQDEALRRAIVESRFTRAVSNIHEPFYLICGYGDTGRALVSALEKRLMRTVVIEMKPERIDVLILENYPVYVPKLGADASQPNHLVEGGLKNPHCAGVVAVTDDNLVNLHIAISTKLLRPELTVIARVDSHDVAANMDSFGTDFIINPFVIFASKLHTALHSPELLLLRDCLSGYKTSCQPLNPPQSGLWVLCGYGRFGKAVYERLKEKKELRLVVIEAVLEKTGFPPAPYVAGRGTEADTLQQAHIEDAVGLIAGTDDDVNNLSIVMTARELNPNLFVVIRQNRADNKIIFEAAKADITMQPSQIIANHIRVLLTTPKLVDFLRLTKLRGNKWTRQLVTRLKTALNSTPPSIWQMTIDKDSTPALWEALKDKLINLKCLQMDPRDRRKKLACIPLLLIRGEEEIQLPEETECLRQGDQVLWCGKHGVASWMEWTLRDPLVLTYLSTGHILPRSYVWRWLQNKNMTVTRLPNS</sequence>
<feature type="domain" description="RCK N-terminal" evidence="2">
    <location>
        <begin position="286"/>
        <end position="406"/>
    </location>
</feature>
<dbReference type="InterPro" id="IPR003148">
    <property type="entry name" value="RCK_N"/>
</dbReference>
<dbReference type="AlphaFoldDB" id="A0A0A6P7D2"/>
<evidence type="ECO:0000313" key="3">
    <source>
        <dbReference type="EMBL" id="KHD06297.1"/>
    </source>
</evidence>
<dbReference type="PANTHER" id="PTHR43833:SF9">
    <property type="entry name" value="POTASSIUM CHANNEL PROTEIN YUGO-RELATED"/>
    <property type="match status" value="1"/>
</dbReference>
<evidence type="ECO:0000313" key="4">
    <source>
        <dbReference type="Proteomes" id="UP000030428"/>
    </source>
</evidence>
<dbReference type="EMBL" id="JSZA02000066">
    <property type="protein sequence ID" value="KHD06297.1"/>
    <property type="molecule type" value="Genomic_DNA"/>
</dbReference>
<protein>
    <submittedName>
        <fullName evidence="3">Potassium transporter TrkA</fullName>
    </submittedName>
</protein>
<dbReference type="SUPFAM" id="SSF81324">
    <property type="entry name" value="Voltage-gated potassium channels"/>
    <property type="match status" value="1"/>
</dbReference>
<dbReference type="Gene3D" id="3.40.50.720">
    <property type="entry name" value="NAD(P)-binding Rossmann-like Domain"/>
    <property type="match status" value="2"/>
</dbReference>
<evidence type="ECO:0000256" key="1">
    <source>
        <dbReference type="SAM" id="Phobius"/>
    </source>
</evidence>
<feature type="transmembrane region" description="Helical" evidence="1">
    <location>
        <begin position="12"/>
        <end position="33"/>
    </location>
</feature>
<gene>
    <name evidence="3" type="ORF">PN36_17265</name>
</gene>
<dbReference type="Proteomes" id="UP000030428">
    <property type="component" value="Unassembled WGS sequence"/>
</dbReference>
<feature type="transmembrane region" description="Helical" evidence="1">
    <location>
        <begin position="53"/>
        <end position="70"/>
    </location>
</feature>
<dbReference type="SUPFAM" id="SSF51735">
    <property type="entry name" value="NAD(P)-binding Rossmann-fold domains"/>
    <property type="match status" value="2"/>
</dbReference>
<dbReference type="InterPro" id="IPR050721">
    <property type="entry name" value="Trk_Ktr_HKT_K-transport"/>
</dbReference>
<keyword evidence="4" id="KW-1185">Reference proteome</keyword>
<dbReference type="PANTHER" id="PTHR43833">
    <property type="entry name" value="POTASSIUM CHANNEL PROTEIN 2-RELATED-RELATED"/>
    <property type="match status" value="1"/>
</dbReference>
<dbReference type="GO" id="GO:0006813">
    <property type="term" value="P:potassium ion transport"/>
    <property type="evidence" value="ECO:0007669"/>
    <property type="project" value="InterPro"/>
</dbReference>